<dbReference type="EC" id="3.2.1.20" evidence="2"/>
<evidence type="ECO:0000313" key="5">
    <source>
        <dbReference type="Proteomes" id="UP000837857"/>
    </source>
</evidence>
<dbReference type="PANTHER" id="PTHR10357:SF179">
    <property type="entry name" value="NEUTRAL AND BASIC AMINO ACID TRANSPORT PROTEIN RBAT"/>
    <property type="match status" value="1"/>
</dbReference>
<dbReference type="InterPro" id="IPR017853">
    <property type="entry name" value="GH"/>
</dbReference>
<dbReference type="Pfam" id="PF00128">
    <property type="entry name" value="Alpha-amylase"/>
    <property type="match status" value="2"/>
</dbReference>
<name>A0ABN8IUL3_9NEOP</name>
<evidence type="ECO:0000256" key="2">
    <source>
        <dbReference type="ARBA" id="ARBA00012741"/>
    </source>
</evidence>
<dbReference type="PANTHER" id="PTHR10357">
    <property type="entry name" value="ALPHA-AMYLASE FAMILY MEMBER"/>
    <property type="match status" value="1"/>
</dbReference>
<dbReference type="SUPFAM" id="SSF51011">
    <property type="entry name" value="Glycosyl hydrolase domain"/>
    <property type="match status" value="1"/>
</dbReference>
<dbReference type="InterPro" id="IPR006047">
    <property type="entry name" value="GH13_cat_dom"/>
</dbReference>
<dbReference type="Proteomes" id="UP000837857">
    <property type="component" value="Chromosome 4"/>
</dbReference>
<dbReference type="Gene3D" id="2.60.40.1180">
    <property type="entry name" value="Golgi alpha-mannosidase II"/>
    <property type="match status" value="1"/>
</dbReference>
<comment type="catalytic activity">
    <reaction evidence="1">
        <text>Hydrolysis of terminal, non-reducing (1-&gt;4)-linked alpha-D-glucose residues with release of alpha-D-glucose.</text>
        <dbReference type="EC" id="3.2.1.20"/>
    </reaction>
</comment>
<protein>
    <recommendedName>
        <fullName evidence="2">alpha-glucosidase</fullName>
        <ecNumber evidence="2">3.2.1.20</ecNumber>
    </recommendedName>
</protein>
<dbReference type="InterPro" id="IPR045857">
    <property type="entry name" value="O16G_dom_2"/>
</dbReference>
<dbReference type="Gene3D" id="3.20.20.80">
    <property type="entry name" value="Glycosidases"/>
    <property type="match status" value="1"/>
</dbReference>
<keyword evidence="5" id="KW-1185">Reference proteome</keyword>
<gene>
    <name evidence="4" type="ORF">IPOD504_LOCUS13863</name>
</gene>
<organism evidence="4 5">
    <name type="scientific">Iphiclides podalirius</name>
    <name type="common">scarce swallowtail</name>
    <dbReference type="NCBI Taxonomy" id="110791"/>
    <lineage>
        <taxon>Eukaryota</taxon>
        <taxon>Metazoa</taxon>
        <taxon>Ecdysozoa</taxon>
        <taxon>Arthropoda</taxon>
        <taxon>Hexapoda</taxon>
        <taxon>Insecta</taxon>
        <taxon>Pterygota</taxon>
        <taxon>Neoptera</taxon>
        <taxon>Endopterygota</taxon>
        <taxon>Lepidoptera</taxon>
        <taxon>Glossata</taxon>
        <taxon>Ditrysia</taxon>
        <taxon>Papilionoidea</taxon>
        <taxon>Papilionidae</taxon>
        <taxon>Papilioninae</taxon>
        <taxon>Iphiclides</taxon>
    </lineage>
</organism>
<dbReference type="SMART" id="SM00642">
    <property type="entry name" value="Aamy"/>
    <property type="match status" value="1"/>
</dbReference>
<accession>A0ABN8IUL3</accession>
<reference evidence="4" key="1">
    <citation type="submission" date="2022-03" db="EMBL/GenBank/DDBJ databases">
        <authorList>
            <person name="Martin H S."/>
        </authorList>
    </citation>
    <scope>NUCLEOTIDE SEQUENCE</scope>
</reference>
<evidence type="ECO:0000256" key="1">
    <source>
        <dbReference type="ARBA" id="ARBA00001657"/>
    </source>
</evidence>
<feature type="non-terminal residue" evidence="4">
    <location>
        <position position="568"/>
    </location>
</feature>
<proteinExistence type="predicted"/>
<sequence length="568" mass="65647">MKYLLHIRLPVIIVNCLFGYGIIARYENVNVKNDWWETALFYQIYTRSFVDSDGDGVGDLNGVISRLEYLKELGVDAAWLSPIFKSPMYDFGYDVSDFYSIQPEYGSLEDFEQLIKKANELSIKIVMDYVPNHTGNESEWFIKSSSRDEYYSDWYIWESGHIDSRGEKQPPNNWLSVFRKSAWSYMPSRDQFYLHQFSEAEPDLNYRNPVVVEEMKNIIKYWLEKGVAGMRFGAINYIFETDKDNFGGHYPDEPISGKPGLDYIDYNYLHHVYTKDQEETYEIVSQFREVIDSISLRDNFTSFHVGAHIPVNHLLIDAINKESDARDVKYAIDQWLSYKPLGKNANWATGNHDTHRVASRFRPGLVDAFNMLVLLLPGIAMTYMGEEMGMLNGFVPWVETRDSVACNTNDPVSFIDVSRDPARTPFQWSNGKNAGFSTATKTWLPVAEGYENLNVANQRSAIRSHYQVYRTLSNLRLRPAFRLGRFESLALNQEVFAFKRWYNDDTYVVVMNFGKSYQVVNLTAFDLVFGQLEVEVSSILSSRTYSDNVMASYLDLSADEALVLRMQI</sequence>
<feature type="domain" description="Glycosyl hydrolase family 13 catalytic" evidence="3">
    <location>
        <begin position="43"/>
        <end position="423"/>
    </location>
</feature>
<evidence type="ECO:0000259" key="3">
    <source>
        <dbReference type="SMART" id="SM00642"/>
    </source>
</evidence>
<dbReference type="InterPro" id="IPR013780">
    <property type="entry name" value="Glyco_hydro_b"/>
</dbReference>
<dbReference type="Gene3D" id="3.90.400.10">
    <property type="entry name" value="Oligo-1,6-glucosidase, Domain 2"/>
    <property type="match status" value="1"/>
</dbReference>
<dbReference type="EMBL" id="OW152816">
    <property type="protein sequence ID" value="CAH2067418.1"/>
    <property type="molecule type" value="Genomic_DNA"/>
</dbReference>
<dbReference type="SUPFAM" id="SSF51445">
    <property type="entry name" value="(Trans)glycosidases"/>
    <property type="match status" value="1"/>
</dbReference>
<evidence type="ECO:0000313" key="4">
    <source>
        <dbReference type="EMBL" id="CAH2067418.1"/>
    </source>
</evidence>